<dbReference type="Gene3D" id="3.90.105.10">
    <property type="entry name" value="Molybdopterin biosynthesis moea protein, domain 2"/>
    <property type="match status" value="1"/>
</dbReference>
<comment type="pathway">
    <text evidence="2 7">Cofactor biosynthesis; molybdopterin biosynthesis.</text>
</comment>
<comment type="similarity">
    <text evidence="3 7">Belongs to the MoeA family.</text>
</comment>
<dbReference type="InterPro" id="IPR038987">
    <property type="entry name" value="MoeA-like"/>
</dbReference>
<dbReference type="Gene3D" id="2.40.340.10">
    <property type="entry name" value="MoeA, C-terminal, domain IV"/>
    <property type="match status" value="1"/>
</dbReference>
<comment type="catalytic activity">
    <reaction evidence="6">
        <text>adenylyl-molybdopterin + molybdate = Mo-molybdopterin + AMP + H(+)</text>
        <dbReference type="Rhea" id="RHEA:35047"/>
        <dbReference type="ChEBI" id="CHEBI:15378"/>
        <dbReference type="ChEBI" id="CHEBI:36264"/>
        <dbReference type="ChEBI" id="CHEBI:62727"/>
        <dbReference type="ChEBI" id="CHEBI:71302"/>
        <dbReference type="ChEBI" id="CHEBI:456215"/>
        <dbReference type="EC" id="2.10.1.1"/>
    </reaction>
</comment>
<evidence type="ECO:0000313" key="9">
    <source>
        <dbReference type="EMBL" id="PAJ70494.1"/>
    </source>
</evidence>
<dbReference type="InterPro" id="IPR036135">
    <property type="entry name" value="MoeA_linker/N_sf"/>
</dbReference>
<keyword evidence="7" id="KW-0460">Magnesium</keyword>
<dbReference type="EMBL" id="NQMQ01000009">
    <property type="protein sequence ID" value="PAJ70494.1"/>
    <property type="molecule type" value="Genomic_DNA"/>
</dbReference>
<name>A0A269PEK2_9CORY</name>
<keyword evidence="7" id="KW-0479">Metal-binding</keyword>
<dbReference type="SMART" id="SM00852">
    <property type="entry name" value="MoCF_biosynth"/>
    <property type="match status" value="1"/>
</dbReference>
<dbReference type="GO" id="GO:0005829">
    <property type="term" value="C:cytosol"/>
    <property type="evidence" value="ECO:0007669"/>
    <property type="project" value="TreeGrafter"/>
</dbReference>
<dbReference type="GO" id="GO:0046872">
    <property type="term" value="F:metal ion binding"/>
    <property type="evidence" value="ECO:0007669"/>
    <property type="project" value="UniProtKB-UniRule"/>
</dbReference>
<protein>
    <recommendedName>
        <fullName evidence="7">Molybdopterin molybdenumtransferase</fullName>
        <ecNumber evidence="7">2.10.1.1</ecNumber>
    </recommendedName>
</protein>
<dbReference type="PANTHER" id="PTHR10192">
    <property type="entry name" value="MOLYBDOPTERIN BIOSYNTHESIS PROTEIN"/>
    <property type="match status" value="1"/>
</dbReference>
<keyword evidence="7" id="KW-0808">Transferase</keyword>
<evidence type="ECO:0000256" key="5">
    <source>
        <dbReference type="ARBA" id="ARBA00023150"/>
    </source>
</evidence>
<evidence type="ECO:0000256" key="7">
    <source>
        <dbReference type="RuleBase" id="RU365090"/>
    </source>
</evidence>
<evidence type="ECO:0000259" key="8">
    <source>
        <dbReference type="SMART" id="SM00852"/>
    </source>
</evidence>
<dbReference type="Pfam" id="PF00994">
    <property type="entry name" value="MoCF_biosynth"/>
    <property type="match status" value="1"/>
</dbReference>
<comment type="cofactor">
    <cofactor evidence="7">
        <name>Mg(2+)</name>
        <dbReference type="ChEBI" id="CHEBI:18420"/>
    </cofactor>
</comment>
<evidence type="ECO:0000256" key="6">
    <source>
        <dbReference type="ARBA" id="ARBA00047317"/>
    </source>
</evidence>
<dbReference type="SUPFAM" id="SSF63882">
    <property type="entry name" value="MoeA N-terminal region -like"/>
    <property type="match status" value="1"/>
</dbReference>
<dbReference type="CDD" id="cd00887">
    <property type="entry name" value="MoeA"/>
    <property type="match status" value="1"/>
</dbReference>
<evidence type="ECO:0000313" key="10">
    <source>
        <dbReference type="Proteomes" id="UP000215771"/>
    </source>
</evidence>
<accession>A0A269PEK2</accession>
<dbReference type="Pfam" id="PF03453">
    <property type="entry name" value="MoeA_N"/>
    <property type="match status" value="1"/>
</dbReference>
<dbReference type="InterPro" id="IPR001453">
    <property type="entry name" value="MoaB/Mog_dom"/>
</dbReference>
<dbReference type="InterPro" id="IPR005110">
    <property type="entry name" value="MoeA_linker/N"/>
</dbReference>
<dbReference type="InterPro" id="IPR036688">
    <property type="entry name" value="MoeA_C_domain_IV_sf"/>
</dbReference>
<keyword evidence="4 7" id="KW-0500">Molybdenum</keyword>
<sequence length="420" mass="43040">MRAHHPGEGQGTRPSVTEHLERVLSLAHPRVERDVPLDAAAGLVLASDVSAALAVPPFDNSAVDGFAVHATDLPAPGPWTLPVAGDVPAGSPALACPAGHAIRVMTGAPVDGADSDLIVVPVEQTSIPRGPHPLPQHVTINEADTSRRHIRRAGENVRPGTRIASRGTLCDAPTLAACVSTGIRTVDVFAAPRIAVVSTGSELVPWPGAVSGPQIPDSNLPMLAELAAAATGHRGTVQRFHANDAATDAADLLARAAASSDLVITSGGVSAGAFDVVRAVAEDEASGSMWFGHVAQRPGSPQGAGTFRGTPMVCLPGNPVAAYVSFVLYAAPLIAAHAGRTDRLRLAERPRVVAERAPGFPSTSKPGTTFAVPVRLRYDGDRAVAEPFSAATSSSFVASLAGVDGLAVVDKHSGPVHVYL</sequence>
<keyword evidence="5 7" id="KW-0501">Molybdenum cofactor biosynthesis</keyword>
<proteinExistence type="inferred from homology"/>
<feature type="domain" description="MoaB/Mog" evidence="8">
    <location>
        <begin position="195"/>
        <end position="336"/>
    </location>
</feature>
<dbReference type="GO" id="GO:0006777">
    <property type="term" value="P:Mo-molybdopterin cofactor biosynthetic process"/>
    <property type="evidence" value="ECO:0007669"/>
    <property type="project" value="UniProtKB-UniRule"/>
</dbReference>
<dbReference type="GO" id="GO:0061599">
    <property type="term" value="F:molybdopterin molybdotransferase activity"/>
    <property type="evidence" value="ECO:0007669"/>
    <property type="project" value="UniProtKB-UniRule"/>
</dbReference>
<dbReference type="Gene3D" id="3.40.980.10">
    <property type="entry name" value="MoaB/Mog-like domain"/>
    <property type="match status" value="1"/>
</dbReference>
<gene>
    <name evidence="9" type="ORF">CIG21_04095</name>
</gene>
<dbReference type="Proteomes" id="UP000215771">
    <property type="component" value="Unassembled WGS sequence"/>
</dbReference>
<evidence type="ECO:0000256" key="2">
    <source>
        <dbReference type="ARBA" id="ARBA00005046"/>
    </source>
</evidence>
<dbReference type="EC" id="2.10.1.1" evidence="7"/>
<dbReference type="Pfam" id="PF03454">
    <property type="entry name" value="MoeA_C"/>
    <property type="match status" value="1"/>
</dbReference>
<evidence type="ECO:0000256" key="3">
    <source>
        <dbReference type="ARBA" id="ARBA00010763"/>
    </source>
</evidence>
<organism evidence="9 10">
    <name type="scientific">Corynebacterium hadale</name>
    <dbReference type="NCBI Taxonomy" id="2026255"/>
    <lineage>
        <taxon>Bacteria</taxon>
        <taxon>Bacillati</taxon>
        <taxon>Actinomycetota</taxon>
        <taxon>Actinomycetes</taxon>
        <taxon>Mycobacteriales</taxon>
        <taxon>Corynebacteriaceae</taxon>
        <taxon>Corynebacterium</taxon>
    </lineage>
</organism>
<evidence type="ECO:0000256" key="1">
    <source>
        <dbReference type="ARBA" id="ARBA00002901"/>
    </source>
</evidence>
<evidence type="ECO:0000256" key="4">
    <source>
        <dbReference type="ARBA" id="ARBA00022505"/>
    </source>
</evidence>
<dbReference type="UniPathway" id="UPA00344"/>
<dbReference type="AlphaFoldDB" id="A0A269PEK2"/>
<dbReference type="SUPFAM" id="SSF53218">
    <property type="entry name" value="Molybdenum cofactor biosynthesis proteins"/>
    <property type="match status" value="1"/>
</dbReference>
<comment type="caution">
    <text evidence="9">The sequence shown here is derived from an EMBL/GenBank/DDBJ whole genome shotgun (WGS) entry which is preliminary data.</text>
</comment>
<comment type="function">
    <text evidence="1 7">Catalyzes the insertion of molybdate into adenylated molybdopterin with the concomitant release of AMP.</text>
</comment>
<dbReference type="NCBIfam" id="TIGR00177">
    <property type="entry name" value="molyb_syn"/>
    <property type="match status" value="1"/>
</dbReference>
<dbReference type="RefSeq" id="WP_095275985.1">
    <property type="nucleotide sequence ID" value="NZ_CP047655.1"/>
</dbReference>
<dbReference type="Gene3D" id="2.170.190.11">
    <property type="entry name" value="Molybdopterin biosynthesis moea protein, domain 3"/>
    <property type="match status" value="1"/>
</dbReference>
<dbReference type="PANTHER" id="PTHR10192:SF5">
    <property type="entry name" value="GEPHYRIN"/>
    <property type="match status" value="1"/>
</dbReference>
<dbReference type="InterPro" id="IPR005111">
    <property type="entry name" value="MoeA_C_domain_IV"/>
</dbReference>
<reference evidence="9 10" key="1">
    <citation type="submission" date="2017-08" db="EMBL/GenBank/DDBJ databases">
        <authorList>
            <person name="de Groot N.N."/>
        </authorList>
    </citation>
    <scope>NUCLEOTIDE SEQUENCE [LARGE SCALE GENOMIC DNA]</scope>
    <source>
        <strain evidence="9 10">NBT06-6</strain>
    </source>
</reference>
<dbReference type="InterPro" id="IPR036425">
    <property type="entry name" value="MoaB/Mog-like_dom_sf"/>
</dbReference>